<evidence type="ECO:0000313" key="1">
    <source>
        <dbReference type="EMBL" id="CAL4182170.1"/>
    </source>
</evidence>
<keyword evidence="2" id="KW-1185">Reference proteome</keyword>
<comment type="caution">
    <text evidence="1">The sequence shown here is derived from an EMBL/GenBank/DDBJ whole genome shotgun (WGS) entry which is preliminary data.</text>
</comment>
<dbReference type="EMBL" id="CAXKWB010059802">
    <property type="protein sequence ID" value="CAL4182170.1"/>
    <property type="molecule type" value="Genomic_DNA"/>
</dbReference>
<dbReference type="AlphaFoldDB" id="A0AAV2SEE4"/>
<feature type="non-terminal residue" evidence="1">
    <location>
        <position position="142"/>
    </location>
</feature>
<evidence type="ECO:0008006" key="3">
    <source>
        <dbReference type="Google" id="ProtNLM"/>
    </source>
</evidence>
<reference evidence="1 2" key="1">
    <citation type="submission" date="2024-05" db="EMBL/GenBank/DDBJ databases">
        <authorList>
            <person name="Wallberg A."/>
        </authorList>
    </citation>
    <scope>NUCLEOTIDE SEQUENCE [LARGE SCALE GENOMIC DNA]</scope>
</reference>
<feature type="non-terminal residue" evidence="1">
    <location>
        <position position="1"/>
    </location>
</feature>
<organism evidence="1 2">
    <name type="scientific">Meganyctiphanes norvegica</name>
    <name type="common">Northern krill</name>
    <name type="synonym">Thysanopoda norvegica</name>
    <dbReference type="NCBI Taxonomy" id="48144"/>
    <lineage>
        <taxon>Eukaryota</taxon>
        <taxon>Metazoa</taxon>
        <taxon>Ecdysozoa</taxon>
        <taxon>Arthropoda</taxon>
        <taxon>Crustacea</taxon>
        <taxon>Multicrustacea</taxon>
        <taxon>Malacostraca</taxon>
        <taxon>Eumalacostraca</taxon>
        <taxon>Eucarida</taxon>
        <taxon>Euphausiacea</taxon>
        <taxon>Euphausiidae</taxon>
        <taxon>Meganyctiphanes</taxon>
    </lineage>
</organism>
<accession>A0AAV2SEE4</accession>
<sequence>KVGQCVVMSWSHKDGKAQLFTEDCKSTKCYICQTDPIKVEDIPRGKHLDDIDTADLWKHILNQFELPFKDRKTPRGTERYIYILDNEKIPEGKNNPIILPALPKIFDELGSIVNIRRGRQNMLVHFDDHTIIARQDLSKLFS</sequence>
<protein>
    <recommendedName>
        <fullName evidence="3">Reverse transcriptase</fullName>
    </recommendedName>
</protein>
<proteinExistence type="predicted"/>
<name>A0AAV2SEE4_MEGNR</name>
<evidence type="ECO:0000313" key="2">
    <source>
        <dbReference type="Proteomes" id="UP001497623"/>
    </source>
</evidence>
<dbReference type="Proteomes" id="UP001497623">
    <property type="component" value="Unassembled WGS sequence"/>
</dbReference>
<gene>
    <name evidence="1" type="ORF">MNOR_LOCUS35536</name>
</gene>